<keyword evidence="9 17" id="KW-0573">Peptidoglycan synthesis</keyword>
<evidence type="ECO:0000256" key="5">
    <source>
        <dbReference type="ARBA" id="ARBA00022475"/>
    </source>
</evidence>
<proteinExistence type="inferred from homology"/>
<protein>
    <recommendedName>
        <fullName evidence="4 17">Undecaprenyl-diphosphatase</fullName>
        <ecNumber evidence="3 17">3.6.1.27</ecNumber>
    </recommendedName>
    <alternativeName>
        <fullName evidence="15 17">Bacitracin resistance protein</fullName>
    </alternativeName>
    <alternativeName>
        <fullName evidence="14 17">Undecaprenyl pyrophosphate phosphatase</fullName>
    </alternativeName>
</protein>
<evidence type="ECO:0000256" key="6">
    <source>
        <dbReference type="ARBA" id="ARBA00022692"/>
    </source>
</evidence>
<dbReference type="KEGG" id="nano:G5V58_13565"/>
<keyword evidence="13 17" id="KW-0961">Cell wall biogenesis/degradation</keyword>
<accession>A0A6G6WF32</accession>
<dbReference type="GO" id="GO:0071555">
    <property type="term" value="P:cell wall organization"/>
    <property type="evidence" value="ECO:0007669"/>
    <property type="project" value="UniProtKB-KW"/>
</dbReference>
<organism evidence="18 19">
    <name type="scientific">Nocardioides anomalus</name>
    <dbReference type="NCBI Taxonomy" id="2712223"/>
    <lineage>
        <taxon>Bacteria</taxon>
        <taxon>Bacillati</taxon>
        <taxon>Actinomycetota</taxon>
        <taxon>Actinomycetes</taxon>
        <taxon>Propionibacteriales</taxon>
        <taxon>Nocardioidaceae</taxon>
        <taxon>Nocardioides</taxon>
    </lineage>
</organism>
<evidence type="ECO:0000256" key="12">
    <source>
        <dbReference type="ARBA" id="ARBA00023251"/>
    </source>
</evidence>
<dbReference type="GO" id="GO:0046677">
    <property type="term" value="P:response to antibiotic"/>
    <property type="evidence" value="ECO:0007669"/>
    <property type="project" value="UniProtKB-UniRule"/>
</dbReference>
<keyword evidence="12 17" id="KW-0046">Antibiotic resistance</keyword>
<evidence type="ECO:0000256" key="10">
    <source>
        <dbReference type="ARBA" id="ARBA00022989"/>
    </source>
</evidence>
<dbReference type="Pfam" id="PF02673">
    <property type="entry name" value="BacA"/>
    <property type="match status" value="1"/>
</dbReference>
<dbReference type="EMBL" id="CP049257">
    <property type="protein sequence ID" value="QIG43650.1"/>
    <property type="molecule type" value="Genomic_DNA"/>
</dbReference>
<evidence type="ECO:0000256" key="16">
    <source>
        <dbReference type="ARBA" id="ARBA00047594"/>
    </source>
</evidence>
<dbReference type="EC" id="3.6.1.27" evidence="3 17"/>
<evidence type="ECO:0000256" key="13">
    <source>
        <dbReference type="ARBA" id="ARBA00023316"/>
    </source>
</evidence>
<evidence type="ECO:0000256" key="3">
    <source>
        <dbReference type="ARBA" id="ARBA00012374"/>
    </source>
</evidence>
<name>A0A6G6WF32_9ACTN</name>
<keyword evidence="7 17" id="KW-0378">Hydrolase</keyword>
<reference evidence="18 19" key="1">
    <citation type="submission" date="2020-02" db="EMBL/GenBank/DDBJ databases">
        <title>Full genome sequence of Nocardioides sp. R-3366.</title>
        <authorList>
            <person name="Im W.-T."/>
        </authorList>
    </citation>
    <scope>NUCLEOTIDE SEQUENCE [LARGE SCALE GENOMIC DNA]</scope>
    <source>
        <strain evidence="18 19">R-3366</strain>
    </source>
</reference>
<keyword evidence="6 17" id="KW-0812">Transmembrane</keyword>
<dbReference type="GO" id="GO:0005886">
    <property type="term" value="C:plasma membrane"/>
    <property type="evidence" value="ECO:0007669"/>
    <property type="project" value="UniProtKB-SubCell"/>
</dbReference>
<comment type="similarity">
    <text evidence="2 17">Belongs to the UppP family.</text>
</comment>
<evidence type="ECO:0000256" key="8">
    <source>
        <dbReference type="ARBA" id="ARBA00022960"/>
    </source>
</evidence>
<evidence type="ECO:0000256" key="2">
    <source>
        <dbReference type="ARBA" id="ARBA00010621"/>
    </source>
</evidence>
<keyword evidence="19" id="KW-1185">Reference proteome</keyword>
<evidence type="ECO:0000256" key="14">
    <source>
        <dbReference type="ARBA" id="ARBA00032707"/>
    </source>
</evidence>
<dbReference type="HAMAP" id="MF_01006">
    <property type="entry name" value="Undec_diphosphatase"/>
    <property type="match status" value="1"/>
</dbReference>
<dbReference type="AlphaFoldDB" id="A0A6G6WF32"/>
<dbReference type="PANTHER" id="PTHR30622:SF3">
    <property type="entry name" value="UNDECAPRENYL-DIPHOSPHATASE"/>
    <property type="match status" value="1"/>
</dbReference>
<feature type="transmembrane region" description="Helical" evidence="17">
    <location>
        <begin position="93"/>
        <end position="111"/>
    </location>
</feature>
<dbReference type="GO" id="GO:0009252">
    <property type="term" value="P:peptidoglycan biosynthetic process"/>
    <property type="evidence" value="ECO:0007669"/>
    <property type="project" value="UniProtKB-KW"/>
</dbReference>
<comment type="catalytic activity">
    <reaction evidence="16 17">
        <text>di-trans,octa-cis-undecaprenyl diphosphate + H2O = di-trans,octa-cis-undecaprenyl phosphate + phosphate + H(+)</text>
        <dbReference type="Rhea" id="RHEA:28094"/>
        <dbReference type="ChEBI" id="CHEBI:15377"/>
        <dbReference type="ChEBI" id="CHEBI:15378"/>
        <dbReference type="ChEBI" id="CHEBI:43474"/>
        <dbReference type="ChEBI" id="CHEBI:58405"/>
        <dbReference type="ChEBI" id="CHEBI:60392"/>
        <dbReference type="EC" id="3.6.1.27"/>
    </reaction>
</comment>
<evidence type="ECO:0000256" key="15">
    <source>
        <dbReference type="ARBA" id="ARBA00032932"/>
    </source>
</evidence>
<evidence type="ECO:0000256" key="9">
    <source>
        <dbReference type="ARBA" id="ARBA00022984"/>
    </source>
</evidence>
<feature type="transmembrane region" description="Helical" evidence="17">
    <location>
        <begin position="46"/>
        <end position="66"/>
    </location>
</feature>
<feature type="transmembrane region" description="Helical" evidence="17">
    <location>
        <begin position="117"/>
        <end position="137"/>
    </location>
</feature>
<keyword evidence="11 17" id="KW-0472">Membrane</keyword>
<comment type="miscellaneous">
    <text evidence="17">Bacitracin is thought to be involved in the inhibition of peptidoglycan synthesis by sequestering undecaprenyl diphosphate, thereby reducing the pool of lipid carrier available.</text>
</comment>
<evidence type="ECO:0000313" key="18">
    <source>
        <dbReference type="EMBL" id="QIG43650.1"/>
    </source>
</evidence>
<sequence length="277" mass="28647">MTSIDTWQAVLLGTVEGLTEFLPVSSTAHLKLTESLLGLPVGDDAVVAYTALIQTGAIAAVLVYFVRDLATLTVAGLRGLVHAPTRSTEEFRLAWWIVLATIPLAAVGILAKPLIEGPLASLWVVAASLVLGSLYMAAADRRAARAPRRDDVGVRDALLIGSSQILALLLPGFSRSGASISTGLLLGLDRVRATRLSFLFSVPALTGAGLYELKDAAGAGAAGPLLLGIAVAFAVSLASIAWLLRFVARHSFSAFIGYRLALAVVVVVALAVGALAA</sequence>
<comment type="function">
    <text evidence="17">Catalyzes the dephosphorylation of undecaprenyl diphosphate (UPP). Confers resistance to bacitracin.</text>
</comment>
<keyword evidence="10 17" id="KW-1133">Transmembrane helix</keyword>
<dbReference type="GO" id="GO:0050380">
    <property type="term" value="F:undecaprenyl-diphosphatase activity"/>
    <property type="evidence" value="ECO:0007669"/>
    <property type="project" value="UniProtKB-UniRule"/>
</dbReference>
<evidence type="ECO:0000313" key="19">
    <source>
        <dbReference type="Proteomes" id="UP000502996"/>
    </source>
</evidence>
<dbReference type="GO" id="GO:0008360">
    <property type="term" value="P:regulation of cell shape"/>
    <property type="evidence" value="ECO:0007669"/>
    <property type="project" value="UniProtKB-KW"/>
</dbReference>
<evidence type="ECO:0000256" key="7">
    <source>
        <dbReference type="ARBA" id="ARBA00022801"/>
    </source>
</evidence>
<evidence type="ECO:0000256" key="4">
    <source>
        <dbReference type="ARBA" id="ARBA00021581"/>
    </source>
</evidence>
<keyword evidence="5 17" id="KW-1003">Cell membrane</keyword>
<feature type="transmembrane region" description="Helical" evidence="17">
    <location>
        <begin position="225"/>
        <end position="244"/>
    </location>
</feature>
<evidence type="ECO:0000256" key="1">
    <source>
        <dbReference type="ARBA" id="ARBA00004651"/>
    </source>
</evidence>
<dbReference type="PANTHER" id="PTHR30622">
    <property type="entry name" value="UNDECAPRENYL-DIPHOSPHATASE"/>
    <property type="match status" value="1"/>
</dbReference>
<evidence type="ECO:0000256" key="11">
    <source>
        <dbReference type="ARBA" id="ARBA00023136"/>
    </source>
</evidence>
<feature type="transmembrane region" description="Helical" evidence="17">
    <location>
        <begin position="256"/>
        <end position="276"/>
    </location>
</feature>
<comment type="subcellular location">
    <subcellularLocation>
        <location evidence="1 17">Cell membrane</location>
        <topology evidence="1 17">Multi-pass membrane protein</topology>
    </subcellularLocation>
</comment>
<gene>
    <name evidence="17" type="primary">uppP</name>
    <name evidence="18" type="ORF">G5V58_13565</name>
</gene>
<evidence type="ECO:0000256" key="17">
    <source>
        <dbReference type="HAMAP-Rule" id="MF_01006"/>
    </source>
</evidence>
<dbReference type="InterPro" id="IPR003824">
    <property type="entry name" value="UppP"/>
</dbReference>
<keyword evidence="8 17" id="KW-0133">Cell shape</keyword>
<dbReference type="NCBIfam" id="NF001392">
    <property type="entry name" value="PRK00281.2-1"/>
    <property type="match status" value="1"/>
</dbReference>
<dbReference type="Proteomes" id="UP000502996">
    <property type="component" value="Chromosome"/>
</dbReference>